<dbReference type="AlphaFoldDB" id="A0A395J4E7"/>
<sequence>MLSSDPTRNEAEEVAKDIGNGFGESAEAVARAPMDLALALAQGFHNAPRLYGDTTRERNFYFGIYDGVTGLVMQPYTGARDHGAFGFVKGVGIGLTGFVLKDISAVVGPFGYTLKGVHKELLKSKQPTAFIRRARVLQGQRDANILEANPKERKEIEERLTHGWNVILQVWKLMDEKRRDGGMGLKGRMTIMRERRTWRLNGAFEGVGAAERAIQAQKNGENGGLKGVFMKQKKDLEKAERPRKRDCNRIGRRETEGTGGDSQGPPKQWKAMRRFTRDRA</sequence>
<feature type="compositionally biased region" description="Basic and acidic residues" evidence="1">
    <location>
        <begin position="233"/>
        <end position="256"/>
    </location>
</feature>
<evidence type="ECO:0000313" key="2">
    <source>
        <dbReference type="EMBL" id="RAL67221.1"/>
    </source>
</evidence>
<feature type="region of interest" description="Disordered" evidence="1">
    <location>
        <begin position="233"/>
        <end position="280"/>
    </location>
</feature>
<organism evidence="2 3">
    <name type="scientific">Monilinia fructigena</name>
    <dbReference type="NCBI Taxonomy" id="38457"/>
    <lineage>
        <taxon>Eukaryota</taxon>
        <taxon>Fungi</taxon>
        <taxon>Dikarya</taxon>
        <taxon>Ascomycota</taxon>
        <taxon>Pezizomycotina</taxon>
        <taxon>Leotiomycetes</taxon>
        <taxon>Helotiales</taxon>
        <taxon>Sclerotiniaceae</taxon>
        <taxon>Monilinia</taxon>
    </lineage>
</organism>
<accession>A0A395J4E7</accession>
<keyword evidence="3" id="KW-1185">Reference proteome</keyword>
<dbReference type="OrthoDB" id="428159at2759"/>
<dbReference type="Proteomes" id="UP000249056">
    <property type="component" value="Unassembled WGS sequence"/>
</dbReference>
<dbReference type="EMBL" id="QKRW01000004">
    <property type="protein sequence ID" value="RAL67221.1"/>
    <property type="molecule type" value="Genomic_DNA"/>
</dbReference>
<proteinExistence type="predicted"/>
<evidence type="ECO:0000313" key="3">
    <source>
        <dbReference type="Proteomes" id="UP000249056"/>
    </source>
</evidence>
<evidence type="ECO:0000256" key="1">
    <source>
        <dbReference type="SAM" id="MobiDB-lite"/>
    </source>
</evidence>
<evidence type="ECO:0008006" key="4">
    <source>
        <dbReference type="Google" id="ProtNLM"/>
    </source>
</evidence>
<reference evidence="2 3" key="1">
    <citation type="submission" date="2018-06" db="EMBL/GenBank/DDBJ databases">
        <title>Genome Sequence of the Brown Rot Fungal Pathogen Monilinia fructigena.</title>
        <authorList>
            <person name="Landi L."/>
            <person name="De Miccolis Angelini R.M."/>
            <person name="Pollastro S."/>
            <person name="Abate D."/>
            <person name="Faretra F."/>
            <person name="Romanazzi G."/>
        </authorList>
    </citation>
    <scope>NUCLEOTIDE SEQUENCE [LARGE SCALE GENOMIC DNA]</scope>
    <source>
        <strain evidence="2 3">Mfrg269</strain>
    </source>
</reference>
<name>A0A395J4E7_9HELO</name>
<gene>
    <name evidence="2" type="ORF">DID88_007996</name>
</gene>
<protein>
    <recommendedName>
        <fullName evidence="4">Vacuolar protein sorting-associated protein 13 DH-like domain-containing protein</fullName>
    </recommendedName>
</protein>
<comment type="caution">
    <text evidence="2">The sequence shown here is derived from an EMBL/GenBank/DDBJ whole genome shotgun (WGS) entry which is preliminary data.</text>
</comment>